<protein>
    <submittedName>
        <fullName evidence="1">Uncharacterized protein</fullName>
    </submittedName>
</protein>
<dbReference type="InParanoid" id="A0A369J7J9"/>
<evidence type="ECO:0000313" key="1">
    <source>
        <dbReference type="EMBL" id="RDB15454.1"/>
    </source>
</evidence>
<name>A0A369J7J9_HYPMA</name>
<accession>A0A369J7J9</accession>
<evidence type="ECO:0000313" key="2">
    <source>
        <dbReference type="Proteomes" id="UP000076154"/>
    </source>
</evidence>
<reference evidence="1" key="1">
    <citation type="submission" date="2018-04" db="EMBL/GenBank/DDBJ databases">
        <title>Whole genome sequencing of Hypsizygus marmoreus.</title>
        <authorList>
            <person name="Choi I.-G."/>
            <person name="Min B."/>
            <person name="Kim J.-G."/>
            <person name="Kim S."/>
            <person name="Oh Y.-L."/>
            <person name="Kong W.-S."/>
            <person name="Park H."/>
            <person name="Jeong J."/>
            <person name="Song E.-S."/>
        </authorList>
    </citation>
    <scope>NUCLEOTIDE SEQUENCE [LARGE SCALE GENOMIC DNA]</scope>
    <source>
        <strain evidence="1">51987-8</strain>
    </source>
</reference>
<organism evidence="1 2">
    <name type="scientific">Hypsizygus marmoreus</name>
    <name type="common">White beech mushroom</name>
    <name type="synonym">Agaricus marmoreus</name>
    <dbReference type="NCBI Taxonomy" id="39966"/>
    <lineage>
        <taxon>Eukaryota</taxon>
        <taxon>Fungi</taxon>
        <taxon>Dikarya</taxon>
        <taxon>Basidiomycota</taxon>
        <taxon>Agaricomycotina</taxon>
        <taxon>Agaricomycetes</taxon>
        <taxon>Agaricomycetidae</taxon>
        <taxon>Agaricales</taxon>
        <taxon>Tricholomatineae</taxon>
        <taxon>Lyophyllaceae</taxon>
        <taxon>Hypsizygus</taxon>
    </lineage>
</organism>
<proteinExistence type="predicted"/>
<keyword evidence="2" id="KW-1185">Reference proteome</keyword>
<dbReference type="EMBL" id="LUEZ02000158">
    <property type="protein sequence ID" value="RDB15454.1"/>
    <property type="molecule type" value="Genomic_DNA"/>
</dbReference>
<gene>
    <name evidence="1" type="ORF">Hypma_004213</name>
</gene>
<comment type="caution">
    <text evidence="1">The sequence shown here is derived from an EMBL/GenBank/DDBJ whole genome shotgun (WGS) entry which is preliminary data.</text>
</comment>
<dbReference type="AlphaFoldDB" id="A0A369J7J9"/>
<sequence length="63" mass="7326">MFTAAWKQFETILAVKTAPVRGFDTSHFRLYDGTYDLMWIPRYLCVFVPPKRINSARFAPLVA</sequence>
<dbReference type="Proteomes" id="UP000076154">
    <property type="component" value="Unassembled WGS sequence"/>
</dbReference>